<organism evidence="2 3">
    <name type="scientific">Exidia glandulosa HHB12029</name>
    <dbReference type="NCBI Taxonomy" id="1314781"/>
    <lineage>
        <taxon>Eukaryota</taxon>
        <taxon>Fungi</taxon>
        <taxon>Dikarya</taxon>
        <taxon>Basidiomycota</taxon>
        <taxon>Agaricomycotina</taxon>
        <taxon>Agaricomycetes</taxon>
        <taxon>Auriculariales</taxon>
        <taxon>Exidiaceae</taxon>
        <taxon>Exidia</taxon>
    </lineage>
</organism>
<dbReference type="STRING" id="1314781.A0A165GCH1"/>
<dbReference type="Proteomes" id="UP000077266">
    <property type="component" value="Unassembled WGS sequence"/>
</dbReference>
<dbReference type="Gene3D" id="3.40.50.1820">
    <property type="entry name" value="alpha/beta hydrolase"/>
    <property type="match status" value="1"/>
</dbReference>
<dbReference type="OrthoDB" id="9988524at2759"/>
<dbReference type="InterPro" id="IPR001375">
    <property type="entry name" value="Peptidase_S9_cat"/>
</dbReference>
<sequence length="292" mass="33412">MSRKTSRIVIDHPDEPGVQLVGTLEQLEPSASTKGRPIALICHGVMGHKDYLWQKKLAQALPLDSFRFDFRSNHESGGSWNFAGFPNEVQDLQAVVEYLTDRMTFDYQIALIVGHSRGSLVTFRWLCTSPSAYKVDAFVNISARFRMMKIYDKAGFRPTDRVPGEEYYLWRANVARKPREERVYDRDIETFANWDSALVRTAFPQHIDVLSIHGQTDDLVEPIDAQLYQDALEKRKPGTTSLYLVEGANHTFDNDRMEIVRAVLGWWKLRQSGGLTNTIWTHTPGPQPKARL</sequence>
<dbReference type="EMBL" id="KV426052">
    <property type="protein sequence ID" value="KZV90316.1"/>
    <property type="molecule type" value="Genomic_DNA"/>
</dbReference>
<feature type="domain" description="Peptidase S9 prolyl oligopeptidase catalytic" evidence="1">
    <location>
        <begin position="87"/>
        <end position="268"/>
    </location>
</feature>
<dbReference type="InterPro" id="IPR029058">
    <property type="entry name" value="AB_hydrolase_fold"/>
</dbReference>
<dbReference type="AlphaFoldDB" id="A0A165GCH1"/>
<evidence type="ECO:0000313" key="2">
    <source>
        <dbReference type="EMBL" id="KZV90316.1"/>
    </source>
</evidence>
<dbReference type="Pfam" id="PF00326">
    <property type="entry name" value="Peptidase_S9"/>
    <property type="match status" value="1"/>
</dbReference>
<keyword evidence="3" id="KW-1185">Reference proteome</keyword>
<dbReference type="InParanoid" id="A0A165GCH1"/>
<protein>
    <submittedName>
        <fullName evidence="2">Alpha/beta-hydrolase</fullName>
    </submittedName>
</protein>
<dbReference type="SUPFAM" id="SSF53474">
    <property type="entry name" value="alpha/beta-Hydrolases"/>
    <property type="match status" value="1"/>
</dbReference>
<gene>
    <name evidence="2" type="ORF">EXIGLDRAFT_720550</name>
</gene>
<evidence type="ECO:0000313" key="3">
    <source>
        <dbReference type="Proteomes" id="UP000077266"/>
    </source>
</evidence>
<dbReference type="PANTHER" id="PTHR42886">
    <property type="entry name" value="RE40534P-RELATED"/>
    <property type="match status" value="1"/>
</dbReference>
<dbReference type="PANTHER" id="PTHR42886:SF53">
    <property type="entry name" value="ALPHA_BETA-HYDROLASES SUPERFAMILY PROTEIN"/>
    <property type="match status" value="1"/>
</dbReference>
<evidence type="ECO:0000259" key="1">
    <source>
        <dbReference type="Pfam" id="PF00326"/>
    </source>
</evidence>
<reference evidence="2 3" key="1">
    <citation type="journal article" date="2016" name="Mol. Biol. Evol.">
        <title>Comparative Genomics of Early-Diverging Mushroom-Forming Fungi Provides Insights into the Origins of Lignocellulose Decay Capabilities.</title>
        <authorList>
            <person name="Nagy L.G."/>
            <person name="Riley R."/>
            <person name="Tritt A."/>
            <person name="Adam C."/>
            <person name="Daum C."/>
            <person name="Floudas D."/>
            <person name="Sun H."/>
            <person name="Yadav J.S."/>
            <person name="Pangilinan J."/>
            <person name="Larsson K.H."/>
            <person name="Matsuura K."/>
            <person name="Barry K."/>
            <person name="Labutti K."/>
            <person name="Kuo R."/>
            <person name="Ohm R.A."/>
            <person name="Bhattacharya S.S."/>
            <person name="Shirouzu T."/>
            <person name="Yoshinaga Y."/>
            <person name="Martin F.M."/>
            <person name="Grigoriev I.V."/>
            <person name="Hibbett D.S."/>
        </authorList>
    </citation>
    <scope>NUCLEOTIDE SEQUENCE [LARGE SCALE GENOMIC DNA]</scope>
    <source>
        <strain evidence="2 3">HHB12029</strain>
    </source>
</reference>
<name>A0A165GCH1_EXIGL</name>
<proteinExistence type="predicted"/>
<dbReference type="GO" id="GO:0008236">
    <property type="term" value="F:serine-type peptidase activity"/>
    <property type="evidence" value="ECO:0007669"/>
    <property type="project" value="InterPro"/>
</dbReference>
<keyword evidence="2" id="KW-0378">Hydrolase</keyword>
<dbReference type="GO" id="GO:0006508">
    <property type="term" value="P:proteolysis"/>
    <property type="evidence" value="ECO:0007669"/>
    <property type="project" value="InterPro"/>
</dbReference>
<accession>A0A165GCH1</accession>